<evidence type="ECO:0000313" key="2">
    <source>
        <dbReference type="Proteomes" id="UP000008553"/>
    </source>
</evidence>
<dbReference type="EMBL" id="AABL01000521">
    <property type="protein sequence ID" value="EAA21307.1"/>
    <property type="molecule type" value="Genomic_DNA"/>
</dbReference>
<keyword evidence="2" id="KW-1185">Reference proteome</keyword>
<dbReference type="InterPro" id="IPR033305">
    <property type="entry name" value="Hydin-like"/>
</dbReference>
<dbReference type="PaxDb" id="73239-Q7RNB5"/>
<dbReference type="GO" id="GO:0003341">
    <property type="term" value="P:cilium movement"/>
    <property type="evidence" value="ECO:0007669"/>
    <property type="project" value="TreeGrafter"/>
</dbReference>
<organism evidence="1 2">
    <name type="scientific">Plasmodium yoelii yoelii</name>
    <dbReference type="NCBI Taxonomy" id="73239"/>
    <lineage>
        <taxon>Eukaryota</taxon>
        <taxon>Sar</taxon>
        <taxon>Alveolata</taxon>
        <taxon>Apicomplexa</taxon>
        <taxon>Aconoidasida</taxon>
        <taxon>Haemosporida</taxon>
        <taxon>Plasmodiidae</taxon>
        <taxon>Plasmodium</taxon>
        <taxon>Plasmodium (Vinckeia)</taxon>
    </lineage>
</organism>
<protein>
    <submittedName>
        <fullName evidence="1">Uncharacterized protein</fullName>
    </submittedName>
</protein>
<dbReference type="AlphaFoldDB" id="Q7RNB5"/>
<dbReference type="Proteomes" id="UP000008553">
    <property type="component" value="Unassembled WGS sequence"/>
</dbReference>
<dbReference type="InParanoid" id="Q7RNB5"/>
<accession>Q7RNB5</accession>
<reference evidence="1 2" key="1">
    <citation type="journal article" date="2002" name="Nature">
        <title>Genome sequence and comparative analysis of the model rodent malaria parasite Plasmodium yoelii yoelii.</title>
        <authorList>
            <person name="Carlton J.M."/>
            <person name="Angiuoli S.V."/>
            <person name="Suh B.B."/>
            <person name="Kooij T.W."/>
            <person name="Pertea M."/>
            <person name="Silva J.C."/>
            <person name="Ermolaeva M.D."/>
            <person name="Allen J.E."/>
            <person name="Selengut J.D."/>
            <person name="Koo H.L."/>
            <person name="Peterson J.D."/>
            <person name="Pop M."/>
            <person name="Kosack D.S."/>
            <person name="Shumway M.F."/>
            <person name="Bidwell S.L."/>
            <person name="Shallom S.J."/>
            <person name="van Aken S.E."/>
            <person name="Riedmuller S.B."/>
            <person name="Feldblyum T.V."/>
            <person name="Cho J.K."/>
            <person name="Quackenbush J."/>
            <person name="Sedegah M."/>
            <person name="Shoaibi A."/>
            <person name="Cummings L.M."/>
            <person name="Florens L."/>
            <person name="Yates J.R."/>
            <person name="Raine J.D."/>
            <person name="Sinden R.E."/>
            <person name="Harris M.A."/>
            <person name="Cunningham D.A."/>
            <person name="Preiser P.R."/>
            <person name="Bergman L.W."/>
            <person name="Vaidya A.B."/>
            <person name="van Lin L.H."/>
            <person name="Janse C.J."/>
            <person name="Waters A.P."/>
            <person name="Smith H.O."/>
            <person name="White O.R."/>
            <person name="Salzberg S.L."/>
            <person name="Venter J.C."/>
            <person name="Fraser C.M."/>
            <person name="Hoffman S.L."/>
            <person name="Gardner M.J."/>
            <person name="Carucci D.J."/>
        </authorList>
    </citation>
    <scope>NUCLEOTIDE SEQUENCE [LARGE SCALE GENOMIC DNA]</scope>
    <source>
        <strain evidence="1 2">17XNL</strain>
    </source>
</reference>
<dbReference type="PANTHER" id="PTHR23053:SF0">
    <property type="entry name" value="HYDROCEPHALUS-INDUCING PROTEIN HOMOLOG"/>
    <property type="match status" value="1"/>
</dbReference>
<dbReference type="STRING" id="73239.Q7RNB5"/>
<proteinExistence type="predicted"/>
<dbReference type="GO" id="GO:0005930">
    <property type="term" value="C:axoneme"/>
    <property type="evidence" value="ECO:0007669"/>
    <property type="project" value="TreeGrafter"/>
</dbReference>
<evidence type="ECO:0000313" key="1">
    <source>
        <dbReference type="EMBL" id="EAA21307.1"/>
    </source>
</evidence>
<comment type="caution">
    <text evidence="1">The sequence shown here is derived from an EMBL/GenBank/DDBJ whole genome shotgun (WGS) entry which is preliminary data.</text>
</comment>
<dbReference type="GO" id="GO:1904158">
    <property type="term" value="P:axonemal central apparatus assembly"/>
    <property type="evidence" value="ECO:0007669"/>
    <property type="project" value="TreeGrafter"/>
</dbReference>
<sequence length="94" mass="10692">SLLIGKTGFPKPRGPIFCSSQKTTFISFTNPFFQMKEFFLKADEQFIVSFEKIKIEGRKTVQIPIKCTATNAISGKLVIKSEDEVAWMYYLTGQ</sequence>
<feature type="non-terminal residue" evidence="1">
    <location>
        <position position="1"/>
    </location>
</feature>
<gene>
    <name evidence="1" type="ORF">PY01905</name>
</gene>
<dbReference type="PANTHER" id="PTHR23053">
    <property type="entry name" value="DLEC1 DELETED IN LUNG AND ESOPHAGEAL CANCER 1"/>
    <property type="match status" value="1"/>
</dbReference>
<name>Q7RNB5_PLAYO</name>